<evidence type="ECO:0000313" key="1">
    <source>
        <dbReference type="EMBL" id="DAF51510.1"/>
    </source>
</evidence>
<proteinExistence type="predicted"/>
<sequence>MIYKSYIFLPALASGFTPPQGDSRWGFLICICHIL</sequence>
<reference evidence="1" key="1">
    <citation type="journal article" date="2021" name="Proc. Natl. Acad. Sci. U.S.A.">
        <title>A Catalog of Tens of Thousands of Viruses from Human Metagenomes Reveals Hidden Associations with Chronic Diseases.</title>
        <authorList>
            <person name="Tisza M.J."/>
            <person name="Buck C.B."/>
        </authorList>
    </citation>
    <scope>NUCLEOTIDE SEQUENCE</scope>
    <source>
        <strain evidence="1">CtrCN24</strain>
    </source>
</reference>
<protein>
    <submittedName>
        <fullName evidence="1">Uncharacterized protein</fullName>
    </submittedName>
</protein>
<organism evidence="1">
    <name type="scientific">Siphoviridae sp. ctrCN24</name>
    <dbReference type="NCBI Taxonomy" id="2827953"/>
    <lineage>
        <taxon>Viruses</taxon>
        <taxon>Duplodnaviria</taxon>
        <taxon>Heunggongvirae</taxon>
        <taxon>Uroviricota</taxon>
        <taxon>Caudoviricetes</taxon>
    </lineage>
</organism>
<accession>A0A8S5SKL3</accession>
<name>A0A8S5SKL3_9CAUD</name>
<dbReference type="EMBL" id="BK032616">
    <property type="protein sequence ID" value="DAF51510.1"/>
    <property type="molecule type" value="Genomic_DNA"/>
</dbReference>